<evidence type="ECO:0000313" key="3">
    <source>
        <dbReference type="Proteomes" id="UP001589627"/>
    </source>
</evidence>
<dbReference type="Proteomes" id="UP001589627">
    <property type="component" value="Unassembled WGS sequence"/>
</dbReference>
<dbReference type="GO" id="GO:0016787">
    <property type="term" value="F:hydrolase activity"/>
    <property type="evidence" value="ECO:0007669"/>
    <property type="project" value="UniProtKB-KW"/>
</dbReference>
<keyword evidence="2" id="KW-0378">Hydrolase</keyword>
<dbReference type="InterPro" id="IPR050278">
    <property type="entry name" value="Serine_Prot_S9B/DPPIV"/>
</dbReference>
<feature type="domain" description="Peptidase S9 prolyl oligopeptidase catalytic" evidence="1">
    <location>
        <begin position="1"/>
        <end position="173"/>
    </location>
</feature>
<protein>
    <submittedName>
        <fullName evidence="2">Alpha/beta hydrolase family protein</fullName>
        <ecNumber evidence="2">3.4.-.-</ecNumber>
    </submittedName>
</protein>
<dbReference type="RefSeq" id="WP_378213417.1">
    <property type="nucleotide sequence ID" value="NZ_JBHLZP010000967.1"/>
</dbReference>
<gene>
    <name evidence="2" type="ORF">ACFFNX_49420</name>
</gene>
<feature type="non-terminal residue" evidence="2">
    <location>
        <position position="1"/>
    </location>
</feature>
<dbReference type="Gene3D" id="3.40.50.1820">
    <property type="entry name" value="alpha/beta hydrolase"/>
    <property type="match status" value="1"/>
</dbReference>
<dbReference type="EMBL" id="JBHLZP010000967">
    <property type="protein sequence ID" value="MFB9840196.1"/>
    <property type="molecule type" value="Genomic_DNA"/>
</dbReference>
<reference evidence="2 3" key="1">
    <citation type="submission" date="2024-09" db="EMBL/GenBank/DDBJ databases">
        <authorList>
            <person name="Sun Q."/>
            <person name="Mori K."/>
        </authorList>
    </citation>
    <scope>NUCLEOTIDE SEQUENCE [LARGE SCALE GENOMIC DNA]</scope>
    <source>
        <strain evidence="2 3">TBRC 0563</strain>
    </source>
</reference>
<proteinExistence type="predicted"/>
<evidence type="ECO:0000313" key="2">
    <source>
        <dbReference type="EMBL" id="MFB9840196.1"/>
    </source>
</evidence>
<dbReference type="SUPFAM" id="SSF53474">
    <property type="entry name" value="alpha/beta-Hydrolases"/>
    <property type="match status" value="1"/>
</dbReference>
<comment type="caution">
    <text evidence="2">The sequence shown here is derived from an EMBL/GenBank/DDBJ whole genome shotgun (WGS) entry which is preliminary data.</text>
</comment>
<dbReference type="EC" id="3.4.-.-" evidence="2"/>
<sequence length="182" mass="20007">WERAIHRDVVGPVLEDQVTAVREATRLRPDLDPGRVGIRGWSFGGSLAALAVLRRPDVFHAAVAGAGVTDQRLYHALWRERFLGHPAEFPERYEACSLVDEAPALTRPLLLMHGLADEKVHVANTVRLSGALLAAGRLHEVVLLPGVGHQAIGSRATADLLRHQVSFLRRHLDPEARRAGRT</sequence>
<dbReference type="PANTHER" id="PTHR11731">
    <property type="entry name" value="PROTEASE FAMILY S9B,C DIPEPTIDYL-PEPTIDASE IV-RELATED"/>
    <property type="match status" value="1"/>
</dbReference>
<dbReference type="InterPro" id="IPR029058">
    <property type="entry name" value="AB_hydrolase_fold"/>
</dbReference>
<accession>A0ABV5Z0C4</accession>
<name>A0ABV5Z0C4_9ACTN</name>
<organism evidence="2 3">
    <name type="scientific">Actinoallomurus acaciae</name>
    <dbReference type="NCBI Taxonomy" id="502577"/>
    <lineage>
        <taxon>Bacteria</taxon>
        <taxon>Bacillati</taxon>
        <taxon>Actinomycetota</taxon>
        <taxon>Actinomycetes</taxon>
        <taxon>Streptosporangiales</taxon>
        <taxon>Thermomonosporaceae</taxon>
        <taxon>Actinoallomurus</taxon>
    </lineage>
</organism>
<evidence type="ECO:0000259" key="1">
    <source>
        <dbReference type="Pfam" id="PF00326"/>
    </source>
</evidence>
<keyword evidence="3" id="KW-1185">Reference proteome</keyword>
<dbReference type="Pfam" id="PF00326">
    <property type="entry name" value="Peptidase_S9"/>
    <property type="match status" value="1"/>
</dbReference>
<dbReference type="InterPro" id="IPR001375">
    <property type="entry name" value="Peptidase_S9_cat"/>
</dbReference>
<dbReference type="PANTHER" id="PTHR11731:SF193">
    <property type="entry name" value="DIPEPTIDYL PEPTIDASE 9"/>
    <property type="match status" value="1"/>
</dbReference>